<keyword evidence="1" id="KW-0472">Membrane</keyword>
<organism evidence="2">
    <name type="scientific">Cacopsylla melanoneura</name>
    <dbReference type="NCBI Taxonomy" id="428564"/>
    <lineage>
        <taxon>Eukaryota</taxon>
        <taxon>Metazoa</taxon>
        <taxon>Ecdysozoa</taxon>
        <taxon>Arthropoda</taxon>
        <taxon>Hexapoda</taxon>
        <taxon>Insecta</taxon>
        <taxon>Pterygota</taxon>
        <taxon>Neoptera</taxon>
        <taxon>Paraneoptera</taxon>
        <taxon>Hemiptera</taxon>
        <taxon>Sternorrhyncha</taxon>
        <taxon>Psylloidea</taxon>
        <taxon>Psyllidae</taxon>
        <taxon>Psyllinae</taxon>
        <taxon>Cacopsylla</taxon>
    </lineage>
</organism>
<feature type="transmembrane region" description="Helical" evidence="1">
    <location>
        <begin position="92"/>
        <end position="117"/>
    </location>
</feature>
<dbReference type="EMBL" id="HBUF01187884">
    <property type="protein sequence ID" value="CAG6657306.1"/>
    <property type="molecule type" value="Transcribed_RNA"/>
</dbReference>
<name>A0A8D8RUG5_9HEMI</name>
<dbReference type="AlphaFoldDB" id="A0A8D8RUG5"/>
<sequence>MVFNDKCLVSYMIWKVDSMKLCMEQDIRQMASTADIARANSFNKIFDDKFEDLGLNLVDAAYNFSFQRFNGCGFVYIYFNGDKSELKLTIDLLFSIPMAIVGSCCYNIILSCTLFLVKKKRRKKHKK</sequence>
<keyword evidence="1" id="KW-0812">Transmembrane</keyword>
<keyword evidence="1" id="KW-1133">Transmembrane helix</keyword>
<protein>
    <submittedName>
        <fullName evidence="2">Uncharacterized protein</fullName>
    </submittedName>
</protein>
<evidence type="ECO:0000313" key="2">
    <source>
        <dbReference type="EMBL" id="CAG6657306.1"/>
    </source>
</evidence>
<reference evidence="2" key="1">
    <citation type="submission" date="2021-05" db="EMBL/GenBank/DDBJ databases">
        <authorList>
            <person name="Alioto T."/>
            <person name="Alioto T."/>
            <person name="Gomez Garrido J."/>
        </authorList>
    </citation>
    <scope>NUCLEOTIDE SEQUENCE</scope>
</reference>
<evidence type="ECO:0000256" key="1">
    <source>
        <dbReference type="SAM" id="Phobius"/>
    </source>
</evidence>
<proteinExistence type="predicted"/>
<accession>A0A8D8RUG5</accession>